<evidence type="ECO:0000313" key="8">
    <source>
        <dbReference type="Proteomes" id="UP000440732"/>
    </source>
</evidence>
<organism evidence="3 6">
    <name type="scientific">Phytophthora fragariae</name>
    <dbReference type="NCBI Taxonomy" id="53985"/>
    <lineage>
        <taxon>Eukaryota</taxon>
        <taxon>Sar</taxon>
        <taxon>Stramenopiles</taxon>
        <taxon>Oomycota</taxon>
        <taxon>Peronosporomycetes</taxon>
        <taxon>Peronosporales</taxon>
        <taxon>Peronosporaceae</taxon>
        <taxon>Phytophthora</taxon>
    </lineage>
</organism>
<comment type="caution">
    <text evidence="3">The sequence shown here is derived from an EMBL/GenBank/DDBJ whole genome shotgun (WGS) entry which is preliminary data.</text>
</comment>
<accession>A0A6A3DMN1</accession>
<evidence type="ECO:0000313" key="6">
    <source>
        <dbReference type="Proteomes" id="UP000429523"/>
    </source>
</evidence>
<feature type="region of interest" description="Disordered" evidence="1">
    <location>
        <begin position="78"/>
        <end position="100"/>
    </location>
</feature>
<dbReference type="Proteomes" id="UP000429523">
    <property type="component" value="Unassembled WGS sequence"/>
</dbReference>
<evidence type="ECO:0000313" key="3">
    <source>
        <dbReference type="EMBL" id="KAE8919288.1"/>
    </source>
</evidence>
<feature type="region of interest" description="Disordered" evidence="1">
    <location>
        <begin position="1"/>
        <end position="33"/>
    </location>
</feature>
<proteinExistence type="predicted"/>
<dbReference type="EMBL" id="QXGF01004799">
    <property type="protein sequence ID" value="KAE8919288.1"/>
    <property type="molecule type" value="Genomic_DNA"/>
</dbReference>
<evidence type="ECO:0000313" key="4">
    <source>
        <dbReference type="EMBL" id="KAE9067593.1"/>
    </source>
</evidence>
<evidence type="ECO:0000313" key="5">
    <source>
        <dbReference type="EMBL" id="KAE9168311.1"/>
    </source>
</evidence>
<dbReference type="Pfam" id="PF13837">
    <property type="entry name" value="Myb_DNA-bind_4"/>
    <property type="match status" value="1"/>
</dbReference>
<evidence type="ECO:0000256" key="1">
    <source>
        <dbReference type="SAM" id="MobiDB-lite"/>
    </source>
</evidence>
<dbReference type="AlphaFoldDB" id="A0A6A3DMN1"/>
<dbReference type="Proteomes" id="UP000440732">
    <property type="component" value="Unassembled WGS sequence"/>
</dbReference>
<dbReference type="InterPro" id="IPR044822">
    <property type="entry name" value="Myb_DNA-bind_4"/>
</dbReference>
<evidence type="ECO:0000259" key="2">
    <source>
        <dbReference type="Pfam" id="PF13837"/>
    </source>
</evidence>
<name>A0A6A3DMN1_9STRA</name>
<sequence length="270" mass="29260">MHTFGSAAMARNASTRRQGLPPPEANPPEERLAPHEASMVDLLQAPLSPTASLPSPLGRTDPVAASVSADAGMASSVMASAASRGAQHRSTQRSRRQGRAALRAGDESFAWTEKAVAAMLKLRYGALRDQFRAGRSSREIRAAWLSLAAETSRVGGLLVTPKQCKSKHTHMHRQWTEYRAAQLETGNRTDQPLQPPPCYVVMCDEWGDSAGMGSTVFYSSDRHRADEAQHRRPEHHIQGSFDIAELSSNGAESEKGSDEDSVACSELNVD</sequence>
<evidence type="ECO:0000313" key="7">
    <source>
        <dbReference type="Proteomes" id="UP000440367"/>
    </source>
</evidence>
<dbReference type="EMBL" id="QXGA01005346">
    <property type="protein sequence ID" value="KAE9067593.1"/>
    <property type="molecule type" value="Genomic_DNA"/>
</dbReference>
<dbReference type="Proteomes" id="UP000440367">
    <property type="component" value="Unassembled WGS sequence"/>
</dbReference>
<feature type="region of interest" description="Disordered" evidence="1">
    <location>
        <begin position="245"/>
        <end position="270"/>
    </location>
</feature>
<reference evidence="6 7" key="1">
    <citation type="submission" date="2018-08" db="EMBL/GenBank/DDBJ databases">
        <title>Genomic investigation of the strawberry pathogen Phytophthora fragariae indicates pathogenicity is determined by transcriptional variation in three key races.</title>
        <authorList>
            <person name="Adams T.M."/>
            <person name="Armitage A.D."/>
            <person name="Sobczyk M.K."/>
            <person name="Bates H.J."/>
            <person name="Dunwell J.M."/>
            <person name="Nellist C.F."/>
            <person name="Harrison R.J."/>
        </authorList>
    </citation>
    <scope>NUCLEOTIDE SEQUENCE [LARGE SCALE GENOMIC DNA]</scope>
    <source>
        <strain evidence="5 7">BC-1</strain>
        <strain evidence="4 8">NOV-5</strain>
        <strain evidence="3 6">NOV-9</strain>
    </source>
</reference>
<dbReference type="EMBL" id="QXGD01004901">
    <property type="protein sequence ID" value="KAE9168311.1"/>
    <property type="molecule type" value="Genomic_DNA"/>
</dbReference>
<gene>
    <name evidence="5" type="ORF">PF002_g30648</name>
    <name evidence="4" type="ORF">PF006_g29961</name>
    <name evidence="3" type="ORF">PF009_g30402</name>
</gene>
<feature type="domain" description="Myb/SANT-like DNA-binding" evidence="2">
    <location>
        <begin position="110"/>
        <end position="186"/>
    </location>
</feature>
<protein>
    <recommendedName>
        <fullName evidence="2">Myb/SANT-like DNA-binding domain-containing protein</fullName>
    </recommendedName>
</protein>
<feature type="compositionally biased region" description="Basic residues" evidence="1">
    <location>
        <begin position="86"/>
        <end position="98"/>
    </location>
</feature>